<accession>A0A371CNU3</accession>
<evidence type="ECO:0000256" key="1">
    <source>
        <dbReference type="SAM" id="MobiDB-lite"/>
    </source>
</evidence>
<feature type="compositionally biased region" description="Basic and acidic residues" evidence="1">
    <location>
        <begin position="102"/>
        <end position="111"/>
    </location>
</feature>
<evidence type="ECO:0000313" key="2">
    <source>
        <dbReference type="EMBL" id="RDX41954.1"/>
    </source>
</evidence>
<evidence type="ECO:0000313" key="3">
    <source>
        <dbReference type="Proteomes" id="UP000256964"/>
    </source>
</evidence>
<gene>
    <name evidence="2" type="ORF">OH76DRAFT_153198</name>
</gene>
<protein>
    <submittedName>
        <fullName evidence="2">Uncharacterized protein</fullName>
    </submittedName>
</protein>
<proteinExistence type="predicted"/>
<reference evidence="2 3" key="1">
    <citation type="journal article" date="2018" name="Biotechnol. Biofuels">
        <title>Integrative visual omics of the white-rot fungus Polyporus brumalis exposes the biotechnological potential of its oxidative enzymes for delignifying raw plant biomass.</title>
        <authorList>
            <person name="Miyauchi S."/>
            <person name="Rancon A."/>
            <person name="Drula E."/>
            <person name="Hage H."/>
            <person name="Chaduli D."/>
            <person name="Favel A."/>
            <person name="Grisel S."/>
            <person name="Henrissat B."/>
            <person name="Herpoel-Gimbert I."/>
            <person name="Ruiz-Duenas F.J."/>
            <person name="Chevret D."/>
            <person name="Hainaut M."/>
            <person name="Lin J."/>
            <person name="Wang M."/>
            <person name="Pangilinan J."/>
            <person name="Lipzen A."/>
            <person name="Lesage-Meessen L."/>
            <person name="Navarro D."/>
            <person name="Riley R."/>
            <person name="Grigoriev I.V."/>
            <person name="Zhou S."/>
            <person name="Raouche S."/>
            <person name="Rosso M.N."/>
        </authorList>
    </citation>
    <scope>NUCLEOTIDE SEQUENCE [LARGE SCALE GENOMIC DNA]</scope>
    <source>
        <strain evidence="2 3">BRFM 1820</strain>
    </source>
</reference>
<dbReference type="EMBL" id="KZ857497">
    <property type="protein sequence ID" value="RDX41954.1"/>
    <property type="molecule type" value="Genomic_DNA"/>
</dbReference>
<name>A0A371CNU3_9APHY</name>
<dbReference type="AlphaFoldDB" id="A0A371CNU3"/>
<organism evidence="2 3">
    <name type="scientific">Lentinus brumalis</name>
    <dbReference type="NCBI Taxonomy" id="2498619"/>
    <lineage>
        <taxon>Eukaryota</taxon>
        <taxon>Fungi</taxon>
        <taxon>Dikarya</taxon>
        <taxon>Basidiomycota</taxon>
        <taxon>Agaricomycotina</taxon>
        <taxon>Agaricomycetes</taxon>
        <taxon>Polyporales</taxon>
        <taxon>Polyporaceae</taxon>
        <taxon>Lentinus</taxon>
    </lineage>
</organism>
<sequence>MISTTSIARPITTPWSSYSWSTAVTTTTLTVPGSDARKRVREEDADIPECKRVRICSDAPFDVTLSTPAIGCDDTLSGASISRQTTNLTDIWGWPDGISGESHSDENKADLSEPSSSSPQNVPPGSWTWTSVHGTELPAMKDPNDTEEVVPSTAESTEFENIFAWVPPMTPPECNLPDVVQPTPSTAIRKRLPWKQRKCGSSPLRQSTTPEDLARCYQCEPKGRSPRAPAPLDDNRCTFGRAFLKQRAQFLLTHSSDQDYDAFRCTLYDEDPQLPVRGTPSHAEEEDQPLILPTSHQYYQYTTGKAAKRLTFVDKLDGTYFRGHGATFARPVPSSAARPLADRISVQRGVSLRLALLDSAHGRDTVTVKADNNAVATWLSHVGMIPMLHLGKLVGADDMTTGHWVYIDETPEFSPMSSDLGLPTIPSP</sequence>
<keyword evidence="3" id="KW-1185">Reference proteome</keyword>
<dbReference type="OrthoDB" id="2755495at2759"/>
<feature type="region of interest" description="Disordered" evidence="1">
    <location>
        <begin position="90"/>
        <end position="150"/>
    </location>
</feature>
<dbReference type="Proteomes" id="UP000256964">
    <property type="component" value="Unassembled WGS sequence"/>
</dbReference>